<dbReference type="Pfam" id="PF01638">
    <property type="entry name" value="HxlR"/>
    <property type="match status" value="2"/>
</dbReference>
<dbReference type="InterPro" id="IPR002577">
    <property type="entry name" value="HTH_HxlR"/>
</dbReference>
<organism evidence="5 6">
    <name type="scientific">Glycocaulis albus</name>
    <dbReference type="NCBI Taxonomy" id="1382801"/>
    <lineage>
        <taxon>Bacteria</taxon>
        <taxon>Pseudomonadati</taxon>
        <taxon>Pseudomonadota</taxon>
        <taxon>Alphaproteobacteria</taxon>
        <taxon>Maricaulales</taxon>
        <taxon>Maricaulaceae</taxon>
        <taxon>Glycocaulis</taxon>
    </lineage>
</organism>
<keyword evidence="3" id="KW-0804">Transcription</keyword>
<dbReference type="Proteomes" id="UP000648722">
    <property type="component" value="Unassembled WGS sequence"/>
</dbReference>
<dbReference type="Gene3D" id="1.10.10.10">
    <property type="entry name" value="Winged helix-like DNA-binding domain superfamily/Winged helix DNA-binding domain"/>
    <property type="match status" value="2"/>
</dbReference>
<sequence length="322" mass="36164">MDSRLKQMIQNNPVSHAMDVVGEAWTMLILREAFRGARRFDDWMERLAIARSVLARRLKTLTDAGLLSRRQYQTRPDRYEYVLTAMGRDLYGVAIMLILWEQDWSPRSDPARAIRLVARDGSGAVEPIMAGEDSGAPILPGDVMPRPGPVPGKAPALKEMRRRKVQPAMRASGKPIELGIELFGDYWTNLVLAACFYRVRRYDDFLKTLDVSTSVLADRLESLVSHGILARKRYQIRPERFEYVLTQRGLALYPTVLAFFAWGARWLCEPGKLPVELVSQTTGKTVLPVLRNAVTGEEIDARSVRPVPALSASERAAISAAQ</sequence>
<dbReference type="PANTHER" id="PTHR33204:SF18">
    <property type="entry name" value="TRANSCRIPTIONAL REGULATORY PROTEIN"/>
    <property type="match status" value="1"/>
</dbReference>
<evidence type="ECO:0000313" key="5">
    <source>
        <dbReference type="EMBL" id="GGH07494.1"/>
    </source>
</evidence>
<feature type="domain" description="HTH hxlR-type" evidence="4">
    <location>
        <begin position="12"/>
        <end position="109"/>
    </location>
</feature>
<dbReference type="EMBL" id="BMFS01000014">
    <property type="protein sequence ID" value="GGH07494.1"/>
    <property type="molecule type" value="Genomic_DNA"/>
</dbReference>
<evidence type="ECO:0000256" key="1">
    <source>
        <dbReference type="ARBA" id="ARBA00023015"/>
    </source>
</evidence>
<keyword evidence="2" id="KW-0238">DNA-binding</keyword>
<evidence type="ECO:0000256" key="2">
    <source>
        <dbReference type="ARBA" id="ARBA00023125"/>
    </source>
</evidence>
<reference evidence="6" key="1">
    <citation type="journal article" date="2019" name="Int. J. Syst. Evol. Microbiol.">
        <title>The Global Catalogue of Microorganisms (GCM) 10K type strain sequencing project: providing services to taxonomists for standard genome sequencing and annotation.</title>
        <authorList>
            <consortium name="The Broad Institute Genomics Platform"/>
            <consortium name="The Broad Institute Genome Sequencing Center for Infectious Disease"/>
            <person name="Wu L."/>
            <person name="Ma J."/>
        </authorList>
    </citation>
    <scope>NUCLEOTIDE SEQUENCE [LARGE SCALE GENOMIC DNA]</scope>
    <source>
        <strain evidence="6">CGMCC 1.12766</strain>
    </source>
</reference>
<comment type="caution">
    <text evidence="5">The sequence shown here is derived from an EMBL/GenBank/DDBJ whole genome shotgun (WGS) entry which is preliminary data.</text>
</comment>
<proteinExistence type="predicted"/>
<accession>A0ABQ1XZS6</accession>
<evidence type="ECO:0000313" key="6">
    <source>
        <dbReference type="Proteomes" id="UP000648722"/>
    </source>
</evidence>
<keyword evidence="1" id="KW-0805">Transcription regulation</keyword>
<dbReference type="PROSITE" id="PS51118">
    <property type="entry name" value="HTH_HXLR"/>
    <property type="match status" value="2"/>
</dbReference>
<feature type="domain" description="HTH hxlR-type" evidence="4">
    <location>
        <begin position="174"/>
        <end position="271"/>
    </location>
</feature>
<evidence type="ECO:0000256" key="3">
    <source>
        <dbReference type="ARBA" id="ARBA00023163"/>
    </source>
</evidence>
<dbReference type="PANTHER" id="PTHR33204">
    <property type="entry name" value="TRANSCRIPTIONAL REGULATOR, MARR FAMILY"/>
    <property type="match status" value="1"/>
</dbReference>
<evidence type="ECO:0000259" key="4">
    <source>
        <dbReference type="PROSITE" id="PS51118"/>
    </source>
</evidence>
<protein>
    <submittedName>
        <fullName evidence="5">Transcriptional regulator</fullName>
    </submittedName>
</protein>
<dbReference type="InterPro" id="IPR036390">
    <property type="entry name" value="WH_DNA-bd_sf"/>
</dbReference>
<gene>
    <name evidence="5" type="ORF">GCM10007420_25240</name>
</gene>
<dbReference type="InterPro" id="IPR036388">
    <property type="entry name" value="WH-like_DNA-bd_sf"/>
</dbReference>
<keyword evidence="6" id="KW-1185">Reference proteome</keyword>
<name>A0ABQ1XZS6_9PROT</name>
<dbReference type="SUPFAM" id="SSF46785">
    <property type="entry name" value="Winged helix' DNA-binding domain"/>
    <property type="match status" value="2"/>
</dbReference>